<dbReference type="AlphaFoldDB" id="A0AAD9P5T5"/>
<evidence type="ECO:0000256" key="8">
    <source>
        <dbReference type="SAM" id="SignalP"/>
    </source>
</evidence>
<dbReference type="InterPro" id="IPR001452">
    <property type="entry name" value="SH3_domain"/>
</dbReference>
<evidence type="ECO:0000256" key="2">
    <source>
        <dbReference type="ARBA" id="ARBA00022443"/>
    </source>
</evidence>
<dbReference type="Proteomes" id="UP001209878">
    <property type="component" value="Unassembled WGS sequence"/>
</dbReference>
<evidence type="ECO:0000313" key="10">
    <source>
        <dbReference type="EMBL" id="KAK2188677.1"/>
    </source>
</evidence>
<evidence type="ECO:0000256" key="3">
    <source>
        <dbReference type="ARBA" id="ARBA00022729"/>
    </source>
</evidence>
<evidence type="ECO:0000256" key="6">
    <source>
        <dbReference type="ARBA" id="ARBA00023180"/>
    </source>
</evidence>
<comment type="caution">
    <text evidence="10">The sequence shown here is derived from an EMBL/GenBank/DDBJ whole genome shotgun (WGS) entry which is preliminary data.</text>
</comment>
<dbReference type="GO" id="GO:0005789">
    <property type="term" value="C:endoplasmic reticulum membrane"/>
    <property type="evidence" value="ECO:0007669"/>
    <property type="project" value="UniProtKB-SubCell"/>
</dbReference>
<sequence>MEAAAKLFSLSLLLLLQSFCIYGAVSTLRLCADQNCEKTISLAHAVTKYTSDDPDILSFEHGQTIRIYSKSAGTRMDLWGCEVNGKRGYVPFKMLREFHIYEHAPNVVLPTEVCGDVFLID</sequence>
<dbReference type="Gene3D" id="2.30.30.40">
    <property type="entry name" value="SH3 Domains"/>
    <property type="match status" value="1"/>
</dbReference>
<feature type="signal peptide" evidence="8">
    <location>
        <begin position="1"/>
        <end position="27"/>
    </location>
</feature>
<dbReference type="GO" id="GO:0070971">
    <property type="term" value="C:endoplasmic reticulum exit site"/>
    <property type="evidence" value="ECO:0007669"/>
    <property type="project" value="TreeGrafter"/>
</dbReference>
<name>A0AAD9P5T5_RIDPI</name>
<dbReference type="PANTHER" id="PTHR23158">
    <property type="entry name" value="MELANOMA INHIBITORY ACTIVITY-RELATED"/>
    <property type="match status" value="1"/>
</dbReference>
<evidence type="ECO:0000259" key="9">
    <source>
        <dbReference type="PROSITE" id="PS50002"/>
    </source>
</evidence>
<gene>
    <name evidence="10" type="ORF">NP493_126g10008</name>
</gene>
<evidence type="ECO:0000256" key="1">
    <source>
        <dbReference type="ARBA" id="ARBA00004389"/>
    </source>
</evidence>
<dbReference type="Pfam" id="PF07653">
    <property type="entry name" value="SH3_2"/>
    <property type="match status" value="1"/>
</dbReference>
<accession>A0AAD9P5T5</accession>
<evidence type="ECO:0000256" key="5">
    <source>
        <dbReference type="ARBA" id="ARBA00023054"/>
    </source>
</evidence>
<dbReference type="InterPro" id="IPR036028">
    <property type="entry name" value="SH3-like_dom_sf"/>
</dbReference>
<keyword evidence="5" id="KW-0175">Coiled coil</keyword>
<dbReference type="InterPro" id="IPR051500">
    <property type="entry name" value="cTAGE_MIA/OTOR"/>
</dbReference>
<dbReference type="GO" id="GO:0006888">
    <property type="term" value="P:endoplasmic reticulum to Golgi vesicle-mediated transport"/>
    <property type="evidence" value="ECO:0007669"/>
    <property type="project" value="TreeGrafter"/>
</dbReference>
<evidence type="ECO:0000256" key="7">
    <source>
        <dbReference type="PROSITE-ProRule" id="PRU00192"/>
    </source>
</evidence>
<keyword evidence="2 7" id="KW-0728">SH3 domain</keyword>
<evidence type="ECO:0000313" key="11">
    <source>
        <dbReference type="Proteomes" id="UP001209878"/>
    </source>
</evidence>
<proteinExistence type="predicted"/>
<keyword evidence="11" id="KW-1185">Reference proteome</keyword>
<keyword evidence="4" id="KW-0256">Endoplasmic reticulum</keyword>
<feature type="domain" description="SH3" evidence="9">
    <location>
        <begin position="38"/>
        <end position="100"/>
    </location>
</feature>
<evidence type="ECO:0000256" key="4">
    <source>
        <dbReference type="ARBA" id="ARBA00022824"/>
    </source>
</evidence>
<dbReference type="GO" id="GO:0009306">
    <property type="term" value="P:protein secretion"/>
    <property type="evidence" value="ECO:0007669"/>
    <property type="project" value="TreeGrafter"/>
</dbReference>
<dbReference type="EMBL" id="JAODUO010000126">
    <property type="protein sequence ID" value="KAK2188677.1"/>
    <property type="molecule type" value="Genomic_DNA"/>
</dbReference>
<dbReference type="SUPFAM" id="SSF50044">
    <property type="entry name" value="SH3-domain"/>
    <property type="match status" value="1"/>
</dbReference>
<reference evidence="10" key="1">
    <citation type="journal article" date="2023" name="Mol. Biol. Evol.">
        <title>Third-Generation Sequencing Reveals the Adaptive Role of the Epigenome in Three Deep-Sea Polychaetes.</title>
        <authorList>
            <person name="Perez M."/>
            <person name="Aroh O."/>
            <person name="Sun Y."/>
            <person name="Lan Y."/>
            <person name="Juniper S.K."/>
            <person name="Young C.R."/>
            <person name="Angers B."/>
            <person name="Qian P.Y."/>
        </authorList>
    </citation>
    <scope>NUCLEOTIDE SEQUENCE</scope>
    <source>
        <strain evidence="10">R07B-5</strain>
    </source>
</reference>
<keyword evidence="3 8" id="KW-0732">Signal</keyword>
<protein>
    <recommendedName>
        <fullName evidence="9">SH3 domain-containing protein</fullName>
    </recommendedName>
</protein>
<dbReference type="GO" id="GO:0035459">
    <property type="term" value="P:vesicle cargo loading"/>
    <property type="evidence" value="ECO:0007669"/>
    <property type="project" value="TreeGrafter"/>
</dbReference>
<feature type="chain" id="PRO_5042005260" description="SH3 domain-containing protein" evidence="8">
    <location>
        <begin position="28"/>
        <end position="121"/>
    </location>
</feature>
<keyword evidence="6" id="KW-0325">Glycoprotein</keyword>
<dbReference type="PANTHER" id="PTHR23158:SF33">
    <property type="entry name" value="TRANSPORT AND GOLGI ORGANIZATION PROTEIN 1"/>
    <property type="match status" value="1"/>
</dbReference>
<organism evidence="10 11">
    <name type="scientific">Ridgeia piscesae</name>
    <name type="common">Tubeworm</name>
    <dbReference type="NCBI Taxonomy" id="27915"/>
    <lineage>
        <taxon>Eukaryota</taxon>
        <taxon>Metazoa</taxon>
        <taxon>Spiralia</taxon>
        <taxon>Lophotrochozoa</taxon>
        <taxon>Annelida</taxon>
        <taxon>Polychaeta</taxon>
        <taxon>Sedentaria</taxon>
        <taxon>Canalipalpata</taxon>
        <taxon>Sabellida</taxon>
        <taxon>Siboglinidae</taxon>
        <taxon>Ridgeia</taxon>
    </lineage>
</organism>
<comment type="subcellular location">
    <subcellularLocation>
        <location evidence="1">Endoplasmic reticulum membrane</location>
        <topology evidence="1">Single-pass membrane protein</topology>
    </subcellularLocation>
</comment>
<dbReference type="PROSITE" id="PS50002">
    <property type="entry name" value="SH3"/>
    <property type="match status" value="1"/>
</dbReference>